<organism evidence="2 3">
    <name type="scientific">Zopfia rhizophila CBS 207.26</name>
    <dbReference type="NCBI Taxonomy" id="1314779"/>
    <lineage>
        <taxon>Eukaryota</taxon>
        <taxon>Fungi</taxon>
        <taxon>Dikarya</taxon>
        <taxon>Ascomycota</taxon>
        <taxon>Pezizomycotina</taxon>
        <taxon>Dothideomycetes</taxon>
        <taxon>Dothideomycetes incertae sedis</taxon>
        <taxon>Zopfiaceae</taxon>
        <taxon>Zopfia</taxon>
    </lineage>
</organism>
<keyword evidence="3" id="KW-1185">Reference proteome</keyword>
<evidence type="ECO:0000256" key="1">
    <source>
        <dbReference type="SAM" id="Phobius"/>
    </source>
</evidence>
<evidence type="ECO:0000313" key="3">
    <source>
        <dbReference type="Proteomes" id="UP000800200"/>
    </source>
</evidence>
<dbReference type="Proteomes" id="UP000800200">
    <property type="component" value="Unassembled WGS sequence"/>
</dbReference>
<feature type="transmembrane region" description="Helical" evidence="1">
    <location>
        <begin position="26"/>
        <end position="43"/>
    </location>
</feature>
<proteinExistence type="predicted"/>
<dbReference type="EMBL" id="ML994707">
    <property type="protein sequence ID" value="KAF2176505.1"/>
    <property type="molecule type" value="Genomic_DNA"/>
</dbReference>
<accession>A0A6A6DBL1</accession>
<feature type="transmembrane region" description="Helical" evidence="1">
    <location>
        <begin position="50"/>
        <end position="68"/>
    </location>
</feature>
<dbReference type="AlphaFoldDB" id="A0A6A6DBL1"/>
<keyword evidence="1" id="KW-1133">Transmembrane helix</keyword>
<evidence type="ECO:0000313" key="2">
    <source>
        <dbReference type="EMBL" id="KAF2176505.1"/>
    </source>
</evidence>
<name>A0A6A6DBL1_9PEZI</name>
<keyword evidence="1" id="KW-0472">Membrane</keyword>
<sequence length="173" mass="19589">MVGVTNEKASVNTIINITSQQGLLRSMRAIANLIFFLLVNCISSNRNTRFFIASIITSILALSALVTGHRCGLLTLCIQIGVRIYPIPSYFYHLQTSACAHSKGYYKKYKALIRTEVALYLEAINAVFNRNKKKQLFHSSVAEVNFTILPDRFRHVRVKLLKIENMEVLKPPT</sequence>
<protein>
    <submittedName>
        <fullName evidence="2">Uncharacterized protein</fullName>
    </submittedName>
</protein>
<reference evidence="2" key="1">
    <citation type="journal article" date="2020" name="Stud. Mycol.">
        <title>101 Dothideomycetes genomes: a test case for predicting lifestyles and emergence of pathogens.</title>
        <authorList>
            <person name="Haridas S."/>
            <person name="Albert R."/>
            <person name="Binder M."/>
            <person name="Bloem J."/>
            <person name="Labutti K."/>
            <person name="Salamov A."/>
            <person name="Andreopoulos B."/>
            <person name="Baker S."/>
            <person name="Barry K."/>
            <person name="Bills G."/>
            <person name="Bluhm B."/>
            <person name="Cannon C."/>
            <person name="Castanera R."/>
            <person name="Culley D."/>
            <person name="Daum C."/>
            <person name="Ezra D."/>
            <person name="Gonzalez J."/>
            <person name="Henrissat B."/>
            <person name="Kuo A."/>
            <person name="Liang C."/>
            <person name="Lipzen A."/>
            <person name="Lutzoni F."/>
            <person name="Magnuson J."/>
            <person name="Mondo S."/>
            <person name="Nolan M."/>
            <person name="Ohm R."/>
            <person name="Pangilinan J."/>
            <person name="Park H.-J."/>
            <person name="Ramirez L."/>
            <person name="Alfaro M."/>
            <person name="Sun H."/>
            <person name="Tritt A."/>
            <person name="Yoshinaga Y."/>
            <person name="Zwiers L.-H."/>
            <person name="Turgeon B."/>
            <person name="Goodwin S."/>
            <person name="Spatafora J."/>
            <person name="Crous P."/>
            <person name="Grigoriev I."/>
        </authorList>
    </citation>
    <scope>NUCLEOTIDE SEQUENCE</scope>
    <source>
        <strain evidence="2">CBS 207.26</strain>
    </source>
</reference>
<keyword evidence="1" id="KW-0812">Transmembrane</keyword>
<gene>
    <name evidence="2" type="ORF">K469DRAFT_698412</name>
</gene>